<dbReference type="InterPro" id="IPR014718">
    <property type="entry name" value="GH-type_carb-bd"/>
</dbReference>
<dbReference type="GO" id="GO:0030246">
    <property type="term" value="F:carbohydrate binding"/>
    <property type="evidence" value="ECO:0007669"/>
    <property type="project" value="InterPro"/>
</dbReference>
<reference evidence="1 2" key="1">
    <citation type="submission" date="2019-02" db="EMBL/GenBank/DDBJ databases">
        <title>Paenibacillus sp. nov., isolated from surface-sterilized tissue of Thalictrum simplex L.</title>
        <authorList>
            <person name="Tuo L."/>
        </authorList>
    </citation>
    <scope>NUCLEOTIDE SEQUENCE [LARGE SCALE GENOMIC DNA]</scope>
    <source>
        <strain evidence="1 2">N2SHLJ1</strain>
    </source>
</reference>
<dbReference type="Proteomes" id="UP000293142">
    <property type="component" value="Unassembled WGS sequence"/>
</dbReference>
<dbReference type="InterPro" id="IPR027839">
    <property type="entry name" value="DUF4432"/>
</dbReference>
<dbReference type="OrthoDB" id="9791280at2"/>
<protein>
    <submittedName>
        <fullName evidence="1">DUF4432 family protein</fullName>
    </submittedName>
</protein>
<organism evidence="1 2">
    <name type="scientific">Paenibacillus thalictri</name>
    <dbReference type="NCBI Taxonomy" id="2527873"/>
    <lineage>
        <taxon>Bacteria</taxon>
        <taxon>Bacillati</taxon>
        <taxon>Bacillota</taxon>
        <taxon>Bacilli</taxon>
        <taxon>Bacillales</taxon>
        <taxon>Paenibacillaceae</taxon>
        <taxon>Paenibacillus</taxon>
    </lineage>
</organism>
<dbReference type="Gene3D" id="2.70.98.10">
    <property type="match status" value="1"/>
</dbReference>
<dbReference type="CDD" id="cd09023">
    <property type="entry name" value="Aldose_epim_Ec_c4013"/>
    <property type="match status" value="1"/>
</dbReference>
<dbReference type="EMBL" id="SIRE01000008">
    <property type="protein sequence ID" value="TBL79007.1"/>
    <property type="molecule type" value="Genomic_DNA"/>
</dbReference>
<gene>
    <name evidence="1" type="ORF">EYB31_12335</name>
</gene>
<dbReference type="Pfam" id="PF14486">
    <property type="entry name" value="DUF4432"/>
    <property type="match status" value="1"/>
</dbReference>
<accession>A0A4Q9DQU5</accession>
<proteinExistence type="predicted"/>
<evidence type="ECO:0000313" key="1">
    <source>
        <dbReference type="EMBL" id="TBL79007.1"/>
    </source>
</evidence>
<dbReference type="AlphaFoldDB" id="A0A4Q9DQU5"/>
<name>A0A4Q9DQU5_9BACL</name>
<sequence length="356" mass="39520">MQLRSGMMPGVYGLHDKEQLIEHIADIRQLAGFQRTELLQGKGRGNEVIQVRNGSGLQFQIAVSRAFDIGMCELFGIPLAWMSQNGPVAPYFYEKDDWNRSFEGGLLATCGLATMGKPSVDEGRAFGPHGRISSTPAELLQAEGRWDDEGRYELIFRGIMRESTATGENLVLERTIVTRLGENRIYLTDTVTNASHQPAVHLMMHHFNFGFPLIGENCSIDIPPGPKRWINGQGATDGWNGFPAPLECGQPTVMVHEDVQPDHEGGVQVQISNRIWHNGLAHKLRVKLHYDKAASPYLTQWKHPGKGVYVLGIEPGNATTEGRAVHRERGTLPMLAPGERKTYTFCIEAQLEAILT</sequence>
<comment type="caution">
    <text evidence="1">The sequence shown here is derived from an EMBL/GenBank/DDBJ whole genome shotgun (WGS) entry which is preliminary data.</text>
</comment>
<keyword evidence="2" id="KW-1185">Reference proteome</keyword>
<evidence type="ECO:0000313" key="2">
    <source>
        <dbReference type="Proteomes" id="UP000293142"/>
    </source>
</evidence>